<sequence length="96" mass="10673">MEIDDVEAQDSFLAKAQNLTFQLVLAIKASSIEEKNLSNGFVERNVASTRSRRRQADELTEDSERRAQAQGSPPVRSSQTKISSLLSWLNLATSSF</sequence>
<evidence type="ECO:0000313" key="2">
    <source>
        <dbReference type="EMBL" id="KAF3601711.1"/>
    </source>
</evidence>
<evidence type="ECO:0000313" key="3">
    <source>
        <dbReference type="Proteomes" id="UP000712600"/>
    </source>
</evidence>
<dbReference type="AlphaFoldDB" id="A0A8S9SJG0"/>
<proteinExistence type="predicted"/>
<accession>A0A8S9SJG0</accession>
<feature type="compositionally biased region" description="Polar residues" evidence="1">
    <location>
        <begin position="69"/>
        <end position="78"/>
    </location>
</feature>
<protein>
    <submittedName>
        <fullName evidence="2">Uncharacterized protein</fullName>
    </submittedName>
</protein>
<feature type="compositionally biased region" description="Basic and acidic residues" evidence="1">
    <location>
        <begin position="54"/>
        <end position="67"/>
    </location>
</feature>
<organism evidence="2 3">
    <name type="scientific">Brassica cretica</name>
    <name type="common">Mustard</name>
    <dbReference type="NCBI Taxonomy" id="69181"/>
    <lineage>
        <taxon>Eukaryota</taxon>
        <taxon>Viridiplantae</taxon>
        <taxon>Streptophyta</taxon>
        <taxon>Embryophyta</taxon>
        <taxon>Tracheophyta</taxon>
        <taxon>Spermatophyta</taxon>
        <taxon>Magnoliopsida</taxon>
        <taxon>eudicotyledons</taxon>
        <taxon>Gunneridae</taxon>
        <taxon>Pentapetalae</taxon>
        <taxon>rosids</taxon>
        <taxon>malvids</taxon>
        <taxon>Brassicales</taxon>
        <taxon>Brassicaceae</taxon>
        <taxon>Brassiceae</taxon>
        <taxon>Brassica</taxon>
    </lineage>
</organism>
<name>A0A8S9SJG0_BRACR</name>
<reference evidence="2" key="1">
    <citation type="submission" date="2019-12" db="EMBL/GenBank/DDBJ databases">
        <title>Genome sequencing and annotation of Brassica cretica.</title>
        <authorList>
            <person name="Studholme D.J."/>
            <person name="Sarris P."/>
        </authorList>
    </citation>
    <scope>NUCLEOTIDE SEQUENCE</scope>
    <source>
        <strain evidence="2">PFS-109/04</strain>
        <tissue evidence="2">Leaf</tissue>
    </source>
</reference>
<gene>
    <name evidence="2" type="ORF">F2Q69_00034730</name>
</gene>
<dbReference type="Proteomes" id="UP000712600">
    <property type="component" value="Unassembled WGS sequence"/>
</dbReference>
<comment type="caution">
    <text evidence="2">The sequence shown here is derived from an EMBL/GenBank/DDBJ whole genome shotgun (WGS) entry which is preliminary data.</text>
</comment>
<dbReference type="EMBL" id="QGKX02000004">
    <property type="protein sequence ID" value="KAF3601711.1"/>
    <property type="molecule type" value="Genomic_DNA"/>
</dbReference>
<feature type="region of interest" description="Disordered" evidence="1">
    <location>
        <begin position="47"/>
        <end position="78"/>
    </location>
</feature>
<evidence type="ECO:0000256" key="1">
    <source>
        <dbReference type="SAM" id="MobiDB-lite"/>
    </source>
</evidence>